<organism evidence="1 2">
    <name type="scientific">Ornithobacterium rhinotracheale</name>
    <dbReference type="NCBI Taxonomy" id="28251"/>
    <lineage>
        <taxon>Bacteria</taxon>
        <taxon>Pseudomonadati</taxon>
        <taxon>Bacteroidota</taxon>
        <taxon>Flavobacteriia</taxon>
        <taxon>Flavobacteriales</taxon>
        <taxon>Weeksellaceae</taxon>
        <taxon>Ornithobacterium</taxon>
    </lineage>
</organism>
<name>A0A410JR33_ORNRH</name>
<accession>A0A410JR33</accession>
<dbReference type="Proteomes" id="UP000287701">
    <property type="component" value="Chromosome"/>
</dbReference>
<sequence>MKLFQLSASSHDGDYKFYTVENIVAFMDKIKQGKIPDTPIKLSIYEGKSKKEKSKRLDFNVSTSLPYFFVNEEIKDEMKHMNVEFVPVETNDHRLFYLTLPRNSINIINFKDSDDLLDMILEGRFKFMEGINLKGVYLFTDPNLPSDIFFTEEYVNIFKDKIKGALFEQII</sequence>
<proteinExistence type="predicted"/>
<reference evidence="1 2" key="1">
    <citation type="submission" date="2019-01" db="EMBL/GenBank/DDBJ databases">
        <title>Whole Genome of Ornithobacterium rhinotracheale FARPER-174b.</title>
        <authorList>
            <person name="Tataje-Lavanda L.A."/>
            <person name="Montalvan A."/>
            <person name="Montesinos R."/>
            <person name="Zimic M."/>
            <person name="Fernandez-Sanchez M."/>
            <person name="Fernandez-Diaz M."/>
        </authorList>
    </citation>
    <scope>NUCLEOTIDE SEQUENCE [LARGE SCALE GENOMIC DNA]</scope>
    <source>
        <strain evidence="1 2">FARPER-174b</strain>
    </source>
</reference>
<evidence type="ECO:0000313" key="1">
    <source>
        <dbReference type="EMBL" id="QAR30531.1"/>
    </source>
</evidence>
<evidence type="ECO:0000313" key="2">
    <source>
        <dbReference type="Proteomes" id="UP000287701"/>
    </source>
</evidence>
<gene>
    <name evidence="1" type="ORF">EQP59_03755</name>
</gene>
<dbReference type="EMBL" id="CP035107">
    <property type="protein sequence ID" value="QAR30531.1"/>
    <property type="molecule type" value="Genomic_DNA"/>
</dbReference>
<dbReference type="RefSeq" id="WP_128501019.1">
    <property type="nucleotide sequence ID" value="NZ_CP035107.1"/>
</dbReference>
<dbReference type="AlphaFoldDB" id="A0A410JR33"/>
<protein>
    <submittedName>
        <fullName evidence="1">Uncharacterized protein</fullName>
    </submittedName>
</protein>